<dbReference type="InterPro" id="IPR024337">
    <property type="entry name" value="tRNA_splic_suSen54"/>
</dbReference>
<feature type="domain" description="tRNA-splicing endonuclease subunit Sen54 N-terminal" evidence="4">
    <location>
        <begin position="56"/>
        <end position="117"/>
    </location>
</feature>
<dbReference type="PANTHER" id="PTHR21027">
    <property type="entry name" value="TRNA-SPLICING ENDONUCLEASE SUBUNIT SEN54"/>
    <property type="match status" value="1"/>
</dbReference>
<dbReference type="Proteomes" id="UP001151699">
    <property type="component" value="Chromosome B"/>
</dbReference>
<dbReference type="PANTHER" id="PTHR21027:SF1">
    <property type="entry name" value="TRNA-SPLICING ENDONUCLEASE SUBUNIT SEN54"/>
    <property type="match status" value="1"/>
</dbReference>
<keyword evidence="5" id="KW-0378">Hydrolase</keyword>
<protein>
    <submittedName>
        <fullName evidence="5">tRNA-splicing endonuclease subunit Sen54</fullName>
    </submittedName>
</protein>
<comment type="similarity">
    <text evidence="1">Belongs to the SEN54 family.</text>
</comment>
<comment type="caution">
    <text evidence="5">The sequence shown here is derived from an EMBL/GenBank/DDBJ whole genome shotgun (WGS) entry which is preliminary data.</text>
</comment>
<organism evidence="5 6">
    <name type="scientific">Pseudolycoriella hygida</name>
    <dbReference type="NCBI Taxonomy" id="35572"/>
    <lineage>
        <taxon>Eukaryota</taxon>
        <taxon>Metazoa</taxon>
        <taxon>Ecdysozoa</taxon>
        <taxon>Arthropoda</taxon>
        <taxon>Hexapoda</taxon>
        <taxon>Insecta</taxon>
        <taxon>Pterygota</taxon>
        <taxon>Neoptera</taxon>
        <taxon>Endopterygota</taxon>
        <taxon>Diptera</taxon>
        <taxon>Nematocera</taxon>
        <taxon>Sciaroidea</taxon>
        <taxon>Sciaridae</taxon>
        <taxon>Pseudolycoriella</taxon>
    </lineage>
</organism>
<dbReference type="InterPro" id="IPR024336">
    <property type="entry name" value="tRNA_splic_suSen54_N"/>
</dbReference>
<dbReference type="GO" id="GO:0004519">
    <property type="term" value="F:endonuclease activity"/>
    <property type="evidence" value="ECO:0007669"/>
    <property type="project" value="UniProtKB-KW"/>
</dbReference>
<evidence type="ECO:0000313" key="5">
    <source>
        <dbReference type="EMBL" id="KAJ6642450.1"/>
    </source>
</evidence>
<keyword evidence="5" id="KW-0540">Nuclease</keyword>
<dbReference type="OrthoDB" id="408683at2759"/>
<keyword evidence="5" id="KW-0255">Endonuclease</keyword>
<evidence type="ECO:0000256" key="1">
    <source>
        <dbReference type="ARBA" id="ARBA00005736"/>
    </source>
</evidence>
<evidence type="ECO:0000256" key="2">
    <source>
        <dbReference type="ARBA" id="ARBA00022694"/>
    </source>
</evidence>
<dbReference type="GO" id="GO:0000214">
    <property type="term" value="C:tRNA-intron endonuclease complex"/>
    <property type="evidence" value="ECO:0007669"/>
    <property type="project" value="TreeGrafter"/>
</dbReference>
<name>A0A9Q0S3X7_9DIPT</name>
<dbReference type="GO" id="GO:0000379">
    <property type="term" value="P:tRNA-type intron splice site recognition and cleavage"/>
    <property type="evidence" value="ECO:0007669"/>
    <property type="project" value="TreeGrafter"/>
</dbReference>
<dbReference type="EMBL" id="WJQU01000002">
    <property type="protein sequence ID" value="KAJ6642450.1"/>
    <property type="molecule type" value="Genomic_DNA"/>
</dbReference>
<evidence type="ECO:0000256" key="3">
    <source>
        <dbReference type="SAM" id="MobiDB-lite"/>
    </source>
</evidence>
<evidence type="ECO:0000259" key="4">
    <source>
        <dbReference type="Pfam" id="PF12928"/>
    </source>
</evidence>
<accession>A0A9Q0S3X7</accession>
<evidence type="ECO:0000313" key="6">
    <source>
        <dbReference type="Proteomes" id="UP001151699"/>
    </source>
</evidence>
<gene>
    <name evidence="5" type="primary">Tsen54</name>
    <name evidence="5" type="ORF">Bhyg_07399</name>
</gene>
<keyword evidence="6" id="KW-1185">Reference proteome</keyword>
<feature type="region of interest" description="Disordered" evidence="3">
    <location>
        <begin position="259"/>
        <end position="279"/>
    </location>
</feature>
<proteinExistence type="inferred from homology"/>
<reference evidence="5" key="1">
    <citation type="submission" date="2022-07" db="EMBL/GenBank/DDBJ databases">
        <authorList>
            <person name="Trinca V."/>
            <person name="Uliana J.V.C."/>
            <person name="Torres T.T."/>
            <person name="Ward R.J."/>
            <person name="Monesi N."/>
        </authorList>
    </citation>
    <scope>NUCLEOTIDE SEQUENCE</scope>
    <source>
        <strain evidence="5">HSMRA1968</strain>
        <tissue evidence="5">Whole embryos</tissue>
    </source>
</reference>
<dbReference type="AlphaFoldDB" id="A0A9Q0S3X7"/>
<dbReference type="Pfam" id="PF12928">
    <property type="entry name" value="tRNA_int_end_N2"/>
    <property type="match status" value="1"/>
</dbReference>
<keyword evidence="2" id="KW-0819">tRNA processing</keyword>
<sequence>MENDFHLRMLSPEQILNQKLTERSMSISGLKKRFPDEQSNETVNHLQDDLLKLICCERVERSISRSQAEYHAMTGLVVVTRKLGKWNTIGYRTNNLDCLRYYEALHLIDTNRLELYYDSVLVSLEQAYALLLNNSRDGKCLEKYLIYSNLSKAGYNVQPHCQFVEVNQSTSNASQLTQSKEITPADKCVWRCLFEDLKQFTSSKDISQEVDELYLNIRRNMKTISEAIKSQEPLTVTDTEFNIESDNWQTALLNVSHRKEHSKKRKLEPNPFPSTSKKSSELEFTTNRFIDMLTHEQEVCNFRKLFEKIQIIQLEPAHCDIVEESPTDVEFDFDLYLAQPGFKQSHPGTPNFRILIIKSGESFPTREAIVKAFFKPTVPAPVLVLYVNELMKVSAFLYHISL</sequence>